<reference evidence="1" key="2">
    <citation type="submission" date="2020-09" db="EMBL/GenBank/DDBJ databases">
        <authorList>
            <person name="Sun Q."/>
            <person name="Zhou Y."/>
        </authorList>
    </citation>
    <scope>NUCLEOTIDE SEQUENCE</scope>
    <source>
        <strain evidence="1">CGMCC 4.7403</strain>
    </source>
</reference>
<dbReference type="EMBL" id="BNAT01000059">
    <property type="protein sequence ID" value="GHE64182.1"/>
    <property type="molecule type" value="Genomic_DNA"/>
</dbReference>
<dbReference type="AlphaFoldDB" id="A0A919DPP0"/>
<gene>
    <name evidence="1" type="ORF">GCM10017771_87540</name>
</gene>
<reference evidence="1" key="1">
    <citation type="journal article" date="2014" name="Int. J. Syst. Evol. Microbiol.">
        <title>Complete genome sequence of Corynebacterium casei LMG S-19264T (=DSM 44701T), isolated from a smear-ripened cheese.</title>
        <authorList>
            <consortium name="US DOE Joint Genome Institute (JGI-PGF)"/>
            <person name="Walter F."/>
            <person name="Albersmeier A."/>
            <person name="Kalinowski J."/>
            <person name="Ruckert C."/>
        </authorList>
    </citation>
    <scope>NUCLEOTIDE SEQUENCE</scope>
    <source>
        <strain evidence="1">CGMCC 4.7403</strain>
    </source>
</reference>
<comment type="caution">
    <text evidence="1">The sequence shown here is derived from an EMBL/GenBank/DDBJ whole genome shotgun (WGS) entry which is preliminary data.</text>
</comment>
<dbReference type="Proteomes" id="UP000603227">
    <property type="component" value="Unassembled WGS sequence"/>
</dbReference>
<name>A0A919DPP0_9ACTN</name>
<accession>A0A919DPP0</accession>
<evidence type="ECO:0000313" key="1">
    <source>
        <dbReference type="EMBL" id="GHE64182.1"/>
    </source>
</evidence>
<keyword evidence="2" id="KW-1185">Reference proteome</keyword>
<evidence type="ECO:0000313" key="2">
    <source>
        <dbReference type="Proteomes" id="UP000603227"/>
    </source>
</evidence>
<sequence>MQIAGVDVYVNHPVLHLGATDWVPTSLDLGDAAAASCDTHVAVRVRPQSDLIRVRIFRDSGETSGADPTFTTVFDGQLLLSDGRLAVGDVEGLTRFVRLVGDRGAWNVRVAVDAPGWDARAIDVTLGWPSNAQDLIAVRGDG</sequence>
<proteinExistence type="predicted"/>
<organism evidence="1 2">
    <name type="scientific">Streptomyces capitiformicae</name>
    <dbReference type="NCBI Taxonomy" id="2014920"/>
    <lineage>
        <taxon>Bacteria</taxon>
        <taxon>Bacillati</taxon>
        <taxon>Actinomycetota</taxon>
        <taxon>Actinomycetes</taxon>
        <taxon>Kitasatosporales</taxon>
        <taxon>Streptomycetaceae</taxon>
        <taxon>Streptomyces</taxon>
    </lineage>
</organism>
<protein>
    <submittedName>
        <fullName evidence="1">Uncharacterized protein</fullName>
    </submittedName>
</protein>